<reference evidence="3 4" key="1">
    <citation type="journal article" date="2019" name="Nat. Ecol. Evol.">
        <title>Megaphylogeny resolves global patterns of mushroom evolution.</title>
        <authorList>
            <person name="Varga T."/>
            <person name="Krizsan K."/>
            <person name="Foldi C."/>
            <person name="Dima B."/>
            <person name="Sanchez-Garcia M."/>
            <person name="Sanchez-Ramirez S."/>
            <person name="Szollosi G.J."/>
            <person name="Szarkandi J.G."/>
            <person name="Papp V."/>
            <person name="Albert L."/>
            <person name="Andreopoulos W."/>
            <person name="Angelini C."/>
            <person name="Antonin V."/>
            <person name="Barry K.W."/>
            <person name="Bougher N.L."/>
            <person name="Buchanan P."/>
            <person name="Buyck B."/>
            <person name="Bense V."/>
            <person name="Catcheside P."/>
            <person name="Chovatia M."/>
            <person name="Cooper J."/>
            <person name="Damon W."/>
            <person name="Desjardin D."/>
            <person name="Finy P."/>
            <person name="Geml J."/>
            <person name="Haridas S."/>
            <person name="Hughes K."/>
            <person name="Justo A."/>
            <person name="Karasinski D."/>
            <person name="Kautmanova I."/>
            <person name="Kiss B."/>
            <person name="Kocsube S."/>
            <person name="Kotiranta H."/>
            <person name="LaButti K.M."/>
            <person name="Lechner B.E."/>
            <person name="Liimatainen K."/>
            <person name="Lipzen A."/>
            <person name="Lukacs Z."/>
            <person name="Mihaltcheva S."/>
            <person name="Morgado L.N."/>
            <person name="Niskanen T."/>
            <person name="Noordeloos M.E."/>
            <person name="Ohm R.A."/>
            <person name="Ortiz-Santana B."/>
            <person name="Ovrebo C."/>
            <person name="Racz N."/>
            <person name="Riley R."/>
            <person name="Savchenko A."/>
            <person name="Shiryaev A."/>
            <person name="Soop K."/>
            <person name="Spirin V."/>
            <person name="Szebenyi C."/>
            <person name="Tomsovsky M."/>
            <person name="Tulloss R.E."/>
            <person name="Uehling J."/>
            <person name="Grigoriev I.V."/>
            <person name="Vagvolgyi C."/>
            <person name="Papp T."/>
            <person name="Martin F.M."/>
            <person name="Miettinen O."/>
            <person name="Hibbett D.S."/>
            <person name="Nagy L.G."/>
        </authorList>
    </citation>
    <scope>NUCLEOTIDE SEQUENCE [LARGE SCALE GENOMIC DNA]</scope>
    <source>
        <strain evidence="3 4">CBS 962.96</strain>
    </source>
</reference>
<feature type="compositionally biased region" description="Basic and acidic residues" evidence="1">
    <location>
        <begin position="200"/>
        <end position="222"/>
    </location>
</feature>
<gene>
    <name evidence="3" type="ORF">K435DRAFT_409764</name>
</gene>
<keyword evidence="2" id="KW-0472">Membrane</keyword>
<organism evidence="3 4">
    <name type="scientific">Dendrothele bispora (strain CBS 962.96)</name>
    <dbReference type="NCBI Taxonomy" id="1314807"/>
    <lineage>
        <taxon>Eukaryota</taxon>
        <taxon>Fungi</taxon>
        <taxon>Dikarya</taxon>
        <taxon>Basidiomycota</taxon>
        <taxon>Agaricomycotina</taxon>
        <taxon>Agaricomycetes</taxon>
        <taxon>Agaricomycetidae</taxon>
        <taxon>Agaricales</taxon>
        <taxon>Agaricales incertae sedis</taxon>
        <taxon>Dendrothele</taxon>
    </lineage>
</organism>
<evidence type="ECO:0000256" key="2">
    <source>
        <dbReference type="SAM" id="Phobius"/>
    </source>
</evidence>
<feature type="compositionally biased region" description="Polar residues" evidence="1">
    <location>
        <begin position="8"/>
        <end position="22"/>
    </location>
</feature>
<evidence type="ECO:0000256" key="1">
    <source>
        <dbReference type="SAM" id="MobiDB-lite"/>
    </source>
</evidence>
<keyword evidence="2" id="KW-0812">Transmembrane</keyword>
<dbReference type="EMBL" id="ML179092">
    <property type="protein sequence ID" value="THV01242.1"/>
    <property type="molecule type" value="Genomic_DNA"/>
</dbReference>
<accession>A0A4S8MFP0</accession>
<evidence type="ECO:0000313" key="3">
    <source>
        <dbReference type="EMBL" id="THV01242.1"/>
    </source>
</evidence>
<feature type="compositionally biased region" description="Low complexity" evidence="1">
    <location>
        <begin position="245"/>
        <end position="260"/>
    </location>
</feature>
<dbReference type="AlphaFoldDB" id="A0A4S8MFP0"/>
<feature type="region of interest" description="Disordered" evidence="1">
    <location>
        <begin position="1"/>
        <end position="22"/>
    </location>
</feature>
<feature type="transmembrane region" description="Helical" evidence="2">
    <location>
        <begin position="102"/>
        <end position="124"/>
    </location>
</feature>
<dbReference type="OrthoDB" id="3245083at2759"/>
<feature type="compositionally biased region" description="Polar residues" evidence="1">
    <location>
        <begin position="306"/>
        <end position="324"/>
    </location>
</feature>
<name>A0A4S8MFP0_DENBC</name>
<sequence>MQDDFGNSYRSPSFSVSGEPPSQSAIYLHSRRFTLILDSAPSDESKDVIPQSPDAQSPIGMSSSSLASPIVTVTAIPIPSNAPDTLSNPGSSAYTTRNSPPVAAFAVPLSIVGAILLVAVALWFRHNKKFQEERIRDLEKLKLERKESSCSVDSLTDKKSAFSRQSDIEHALDVLLKRELSYTLDREAPVPLFMPVQFPTRREREPRRSTREPYILSRDDSYTQRQSRSHTKESIYSAFSNRKMPVLVPSSGPPSSYQSSVTLCSPSRAPSVIDPYRPHSRNVDPHLQDHYLSSTSPTSDRHIKSQIPSRSHSRASSQRTNSSRPCLPPIQTGLPLYSSRRELRDREIVAGEGHVTDSVLDDYLLPSPYDAQAPPTCLMPAPQRLHTRNAAVDAPARVEEEEMEDIDLYDAVANNLRRGYHDSRY</sequence>
<proteinExistence type="predicted"/>
<feature type="region of interest" description="Disordered" evidence="1">
    <location>
        <begin position="200"/>
        <end position="334"/>
    </location>
</feature>
<protein>
    <submittedName>
        <fullName evidence="3">Uncharacterized protein</fullName>
    </submittedName>
</protein>
<evidence type="ECO:0000313" key="4">
    <source>
        <dbReference type="Proteomes" id="UP000297245"/>
    </source>
</evidence>
<dbReference type="Proteomes" id="UP000297245">
    <property type="component" value="Unassembled WGS sequence"/>
</dbReference>
<keyword evidence="2" id="KW-1133">Transmembrane helix</keyword>
<keyword evidence="4" id="KW-1185">Reference proteome</keyword>